<sequence>MRFYGFFYILLAFLFVYLTYIQVEANGWGIFPVVLAFVAAVDFYLGWQALRRPPKDK</sequence>
<feature type="transmembrane region" description="Helical" evidence="1">
    <location>
        <begin position="5"/>
        <end position="23"/>
    </location>
</feature>
<keyword evidence="1" id="KW-0472">Membrane</keyword>
<dbReference type="EMBL" id="JAROAS010000024">
    <property type="protein sequence ID" value="MED4128998.1"/>
    <property type="molecule type" value="Genomic_DNA"/>
</dbReference>
<feature type="transmembrane region" description="Helical" evidence="1">
    <location>
        <begin position="29"/>
        <end position="47"/>
    </location>
</feature>
<comment type="caution">
    <text evidence="2">The sequence shown here is derived from an EMBL/GenBank/DDBJ whole genome shotgun (WGS) entry which is preliminary data.</text>
</comment>
<dbReference type="Proteomes" id="UP001341820">
    <property type="component" value="Unassembled WGS sequence"/>
</dbReference>
<reference evidence="2 3" key="1">
    <citation type="submission" date="2023-03" db="EMBL/GenBank/DDBJ databases">
        <title>Bacillus Genome Sequencing.</title>
        <authorList>
            <person name="Dunlap C."/>
        </authorList>
    </citation>
    <scope>NUCLEOTIDE SEQUENCE [LARGE SCALE GENOMIC DNA]</scope>
    <source>
        <strain evidence="2 3">B-4107</strain>
    </source>
</reference>
<organism evidence="2 3">
    <name type="scientific">Shouchella miscanthi</name>
    <dbReference type="NCBI Taxonomy" id="2598861"/>
    <lineage>
        <taxon>Bacteria</taxon>
        <taxon>Bacillati</taxon>
        <taxon>Bacillota</taxon>
        <taxon>Bacilli</taxon>
        <taxon>Bacillales</taxon>
        <taxon>Bacillaceae</taxon>
        <taxon>Shouchella</taxon>
    </lineage>
</organism>
<gene>
    <name evidence="2" type="ORF">P5F74_12695</name>
</gene>
<dbReference type="RefSeq" id="WP_144559593.1">
    <property type="nucleotide sequence ID" value="NZ_CP042163.1"/>
</dbReference>
<evidence type="ECO:0000313" key="2">
    <source>
        <dbReference type="EMBL" id="MED4128998.1"/>
    </source>
</evidence>
<accession>A0ABU6NLB0</accession>
<keyword evidence="1" id="KW-0812">Transmembrane</keyword>
<dbReference type="InterPro" id="IPR025426">
    <property type="entry name" value="DUF4305"/>
</dbReference>
<name>A0ABU6NLB0_9BACI</name>
<evidence type="ECO:0000256" key="1">
    <source>
        <dbReference type="SAM" id="Phobius"/>
    </source>
</evidence>
<evidence type="ECO:0000313" key="3">
    <source>
        <dbReference type="Proteomes" id="UP001341820"/>
    </source>
</evidence>
<keyword evidence="3" id="KW-1185">Reference proteome</keyword>
<proteinExistence type="predicted"/>
<protein>
    <submittedName>
        <fullName evidence="2">DUF4305 domain-containing protein</fullName>
    </submittedName>
</protein>
<dbReference type="Pfam" id="PF14146">
    <property type="entry name" value="DUF4305"/>
    <property type="match status" value="1"/>
</dbReference>
<keyword evidence="1" id="KW-1133">Transmembrane helix</keyword>